<keyword evidence="4" id="KW-1185">Reference proteome</keyword>
<evidence type="ECO:0000313" key="1">
    <source>
        <dbReference type="EMBL" id="AKI99986.1"/>
    </source>
</evidence>
<dbReference type="RefSeq" id="WP_147332866.1">
    <property type="nucleotide sequence ID" value="NZ_CP011509.1"/>
</dbReference>
<dbReference type="Proteomes" id="UP000256345">
    <property type="component" value="Unassembled WGS sequence"/>
</dbReference>
<reference evidence="2 4" key="2">
    <citation type="submission" date="2018-08" db="EMBL/GenBank/DDBJ databases">
        <title>Genomic Encyclopedia of Archaeal and Bacterial Type Strains, Phase II (KMG-II): from individual species to whole genera.</title>
        <authorList>
            <person name="Goeker M."/>
        </authorList>
    </citation>
    <scope>NUCLEOTIDE SEQUENCE [LARGE SCALE GENOMIC DNA]</scope>
    <source>
        <strain evidence="2 4">DSM 2261</strain>
    </source>
</reference>
<dbReference type="Proteomes" id="UP000035579">
    <property type="component" value="Chromosome"/>
</dbReference>
<dbReference type="EMBL" id="CP011509">
    <property type="protein sequence ID" value="AKI99986.1"/>
    <property type="molecule type" value="Genomic_DNA"/>
</dbReference>
<name>A0AAC8TBK0_9BACT</name>
<evidence type="ECO:0008006" key="5">
    <source>
        <dbReference type="Google" id="ProtNLM"/>
    </source>
</evidence>
<dbReference type="PROSITE" id="PS51257">
    <property type="entry name" value="PROKAR_LIPOPROTEIN"/>
    <property type="match status" value="1"/>
</dbReference>
<dbReference type="KEGG" id="age:AA314_01613"/>
<evidence type="ECO:0000313" key="3">
    <source>
        <dbReference type="Proteomes" id="UP000035579"/>
    </source>
</evidence>
<organism evidence="1 3">
    <name type="scientific">Archangium gephyra</name>
    <dbReference type="NCBI Taxonomy" id="48"/>
    <lineage>
        <taxon>Bacteria</taxon>
        <taxon>Pseudomonadati</taxon>
        <taxon>Myxococcota</taxon>
        <taxon>Myxococcia</taxon>
        <taxon>Myxococcales</taxon>
        <taxon>Cystobacterineae</taxon>
        <taxon>Archangiaceae</taxon>
        <taxon>Archangium</taxon>
    </lineage>
</organism>
<dbReference type="AlphaFoldDB" id="A0AAC8TBK0"/>
<dbReference type="EMBL" id="QUMU01000004">
    <property type="protein sequence ID" value="REG33305.1"/>
    <property type="molecule type" value="Genomic_DNA"/>
</dbReference>
<protein>
    <recommendedName>
        <fullName evidence="5">Lipoprotein</fullName>
    </recommendedName>
</protein>
<evidence type="ECO:0000313" key="4">
    <source>
        <dbReference type="Proteomes" id="UP000256345"/>
    </source>
</evidence>
<gene>
    <name evidence="1" type="ORF">AA314_01613</name>
    <name evidence="2" type="ORF">ATI61_104596</name>
</gene>
<reference evidence="1 3" key="1">
    <citation type="submission" date="2015-05" db="EMBL/GenBank/DDBJ databases">
        <title>Genome assembly of Archangium gephyra DSM 2261.</title>
        <authorList>
            <person name="Sharma G."/>
            <person name="Subramanian S."/>
        </authorList>
    </citation>
    <scope>NUCLEOTIDE SEQUENCE [LARGE SCALE GENOMIC DNA]</scope>
    <source>
        <strain evidence="1 3">DSM 2261</strain>
    </source>
</reference>
<sequence length="182" mass="19443">MMLRSTLCAVAAMMTVGLMGCGEQPKYYRVSIDRSNLSSMPGSCYSSGTAPTPNDRTTNTVDVEQWVLWDGVEDQKYLAVGDVTYALGDALVDIDVGDAIVSTKADKPTFTAERTRTGPNRVSRATYTLDKVGETLQGTIALSYECTGSTGCPVANCSASLNFVGRRLTAEPMVVVSNDSEN</sequence>
<accession>A0AAC8TBK0</accession>
<evidence type="ECO:0000313" key="2">
    <source>
        <dbReference type="EMBL" id="REG33305.1"/>
    </source>
</evidence>
<proteinExistence type="predicted"/>